<keyword evidence="1" id="KW-0812">Transmembrane</keyword>
<dbReference type="EMBL" id="KN848891">
    <property type="protein sequence ID" value="KIR68180.1"/>
    <property type="molecule type" value="Genomic_DNA"/>
</dbReference>
<protein>
    <recommendedName>
        <fullName evidence="4">Secreted protein</fullName>
    </recommendedName>
</protein>
<evidence type="ECO:0000313" key="2">
    <source>
        <dbReference type="EMBL" id="KIR68180.1"/>
    </source>
</evidence>
<name>A0ABR5BG68_CRYGA</name>
<keyword evidence="3" id="KW-1185">Reference proteome</keyword>
<evidence type="ECO:0000256" key="1">
    <source>
        <dbReference type="SAM" id="Phobius"/>
    </source>
</evidence>
<keyword evidence="1" id="KW-0472">Membrane</keyword>
<evidence type="ECO:0008006" key="4">
    <source>
        <dbReference type="Google" id="ProtNLM"/>
    </source>
</evidence>
<organism evidence="2 3">
    <name type="scientific">Cryptococcus bacillisporus CA1873</name>
    <dbReference type="NCBI Taxonomy" id="1296111"/>
    <lineage>
        <taxon>Eukaryota</taxon>
        <taxon>Fungi</taxon>
        <taxon>Dikarya</taxon>
        <taxon>Basidiomycota</taxon>
        <taxon>Agaricomycotina</taxon>
        <taxon>Tremellomycetes</taxon>
        <taxon>Tremellales</taxon>
        <taxon>Cryptococcaceae</taxon>
        <taxon>Cryptococcus</taxon>
        <taxon>Cryptococcus gattii species complex</taxon>
    </lineage>
</organism>
<dbReference type="Proteomes" id="UP000053800">
    <property type="component" value="Unassembled WGS sequence"/>
</dbReference>
<gene>
    <name evidence="2" type="ORF">I314_01674</name>
</gene>
<reference evidence="2 3" key="1">
    <citation type="submission" date="2015-01" db="EMBL/GenBank/DDBJ databases">
        <title>The Genome Sequence of Cryptococcus gattii CA1873.</title>
        <authorList>
            <consortium name="The Broad Institute Genomics Platform"/>
            <person name="Cuomo C."/>
            <person name="Litvintseva A."/>
            <person name="Chen Y."/>
            <person name="Heitman J."/>
            <person name="Sun S."/>
            <person name="Springer D."/>
            <person name="Dromer F."/>
            <person name="Young S."/>
            <person name="Zeng Q."/>
            <person name="Gargeya S."/>
            <person name="Abouelleil A."/>
            <person name="Alvarado L."/>
            <person name="Chapman S.B."/>
            <person name="Gainer-Dewar J."/>
            <person name="Goldberg J."/>
            <person name="Griggs A."/>
            <person name="Gujja S."/>
            <person name="Hansen M."/>
            <person name="Howarth C."/>
            <person name="Imamovic A."/>
            <person name="Larimer J."/>
            <person name="Murphy C."/>
            <person name="Naylor J."/>
            <person name="Pearson M."/>
            <person name="Priest M."/>
            <person name="Roberts A."/>
            <person name="Saif S."/>
            <person name="Shea T."/>
            <person name="Sykes S."/>
            <person name="Wortman J."/>
            <person name="Nusbaum C."/>
            <person name="Birren B."/>
        </authorList>
    </citation>
    <scope>NUCLEOTIDE SEQUENCE [LARGE SCALE GENOMIC DNA]</scope>
    <source>
        <strain evidence="2 3">CA1873</strain>
    </source>
</reference>
<keyword evidence="1" id="KW-1133">Transmembrane helix</keyword>
<accession>A0ABR5BG68</accession>
<sequence length="86" mass="9374">MLDSARIALILIKVMLRIFGCTAMVLNGRHYRFLSECLPLQLFGILTKAEDKVTCQLMLAIAALGAHLCRAPVSMVLDSPCNAKLG</sequence>
<evidence type="ECO:0000313" key="3">
    <source>
        <dbReference type="Proteomes" id="UP000053800"/>
    </source>
</evidence>
<proteinExistence type="predicted"/>
<feature type="transmembrane region" description="Helical" evidence="1">
    <location>
        <begin position="6"/>
        <end position="26"/>
    </location>
</feature>